<evidence type="ECO:0000256" key="7">
    <source>
        <dbReference type="ARBA" id="ARBA00023033"/>
    </source>
</evidence>
<evidence type="ECO:0000256" key="2">
    <source>
        <dbReference type="ARBA" id="ARBA00010139"/>
    </source>
</evidence>
<dbReference type="FunFam" id="3.50.50.60:FF:000228">
    <property type="entry name" value="FAD-containing monooxygenase EthA"/>
    <property type="match status" value="1"/>
</dbReference>
<keyword evidence="5" id="KW-0521">NADP</keyword>
<evidence type="ECO:0000256" key="5">
    <source>
        <dbReference type="ARBA" id="ARBA00022857"/>
    </source>
</evidence>
<organism evidence="8 9">
    <name type="scientific">Actinokineospora iranica</name>
    <dbReference type="NCBI Taxonomy" id="1271860"/>
    <lineage>
        <taxon>Bacteria</taxon>
        <taxon>Bacillati</taxon>
        <taxon>Actinomycetota</taxon>
        <taxon>Actinomycetes</taxon>
        <taxon>Pseudonocardiales</taxon>
        <taxon>Pseudonocardiaceae</taxon>
        <taxon>Actinokineospora</taxon>
    </lineage>
</organism>
<keyword evidence="6" id="KW-0560">Oxidoreductase</keyword>
<dbReference type="SUPFAM" id="SSF51905">
    <property type="entry name" value="FAD/NAD(P)-binding domain"/>
    <property type="match status" value="1"/>
</dbReference>
<keyword evidence="9" id="KW-1185">Reference proteome</keyword>
<reference evidence="9" key="1">
    <citation type="submission" date="2016-10" db="EMBL/GenBank/DDBJ databases">
        <authorList>
            <person name="Varghese N."/>
            <person name="Submissions S."/>
        </authorList>
    </citation>
    <scope>NUCLEOTIDE SEQUENCE [LARGE SCALE GENOMIC DNA]</scope>
    <source>
        <strain evidence="9">IBRC-M 10403</strain>
    </source>
</reference>
<dbReference type="AlphaFoldDB" id="A0A1G6JQ45"/>
<proteinExistence type="inferred from homology"/>
<evidence type="ECO:0000313" key="9">
    <source>
        <dbReference type="Proteomes" id="UP000199501"/>
    </source>
</evidence>
<gene>
    <name evidence="8" type="ORF">SAMN05216174_101509</name>
</gene>
<protein>
    <submittedName>
        <fullName evidence="8">NAD(P)-binding Rossmann-like domain-containing protein</fullName>
    </submittedName>
</protein>
<keyword evidence="3" id="KW-0285">Flavoprotein</keyword>
<dbReference type="InterPro" id="IPR051820">
    <property type="entry name" value="FAD-binding_MO"/>
</dbReference>
<dbReference type="PANTHER" id="PTHR43872">
    <property type="entry name" value="MONOOXYGENASE, PUTATIVE (AFU_ORTHOLOGUE AFUA_8G02570)-RELATED"/>
    <property type="match status" value="1"/>
</dbReference>
<dbReference type="Pfam" id="PF13450">
    <property type="entry name" value="NAD_binding_8"/>
    <property type="match status" value="1"/>
</dbReference>
<evidence type="ECO:0000256" key="1">
    <source>
        <dbReference type="ARBA" id="ARBA00001974"/>
    </source>
</evidence>
<dbReference type="InterPro" id="IPR036188">
    <property type="entry name" value="FAD/NAD-bd_sf"/>
</dbReference>
<evidence type="ECO:0000256" key="3">
    <source>
        <dbReference type="ARBA" id="ARBA00022630"/>
    </source>
</evidence>
<evidence type="ECO:0000256" key="6">
    <source>
        <dbReference type="ARBA" id="ARBA00023002"/>
    </source>
</evidence>
<keyword evidence="4" id="KW-0274">FAD</keyword>
<comment type="similarity">
    <text evidence="2">Belongs to the FAD-binding monooxygenase family.</text>
</comment>
<dbReference type="GO" id="GO:0004497">
    <property type="term" value="F:monooxygenase activity"/>
    <property type="evidence" value="ECO:0007669"/>
    <property type="project" value="UniProtKB-KW"/>
</dbReference>
<keyword evidence="7" id="KW-0503">Monooxygenase</keyword>
<sequence length="229" mass="25593">MTTTEHVDVLIVGAGLSGIGAARHIQEAFPRRSYTILEARAAIGGTWDLFRYPGIRSDSDMNTLGYRFRPWTNPKSIADGPSILRYVRDTAAEEGIDRHIRCGHRVIRAEWSTQDARWTVDAVHDGVPVTFTCHFKQTKTPTKDGKPAPAYLNQEPFTTIVAINKTGNQADDWVQRAVNDIRRGPWSLVVLHDLPTGAMRHLPEQWADRGQPLLGATRVVSRRGSTCVR</sequence>
<dbReference type="Proteomes" id="UP000199501">
    <property type="component" value="Unassembled WGS sequence"/>
</dbReference>
<dbReference type="PANTHER" id="PTHR43872:SF1">
    <property type="entry name" value="MONOOXYGENASE, PUTATIVE (AFU_ORTHOLOGUE AFUA_8G02570)-RELATED"/>
    <property type="match status" value="1"/>
</dbReference>
<evidence type="ECO:0000313" key="8">
    <source>
        <dbReference type="EMBL" id="SDC20817.1"/>
    </source>
</evidence>
<dbReference type="STRING" id="1271860.SAMN05216174_101509"/>
<evidence type="ECO:0000256" key="4">
    <source>
        <dbReference type="ARBA" id="ARBA00022827"/>
    </source>
</evidence>
<dbReference type="Gene3D" id="3.50.50.60">
    <property type="entry name" value="FAD/NAD(P)-binding domain"/>
    <property type="match status" value="1"/>
</dbReference>
<accession>A0A1G6JQ45</accession>
<comment type="cofactor">
    <cofactor evidence="1">
        <name>FAD</name>
        <dbReference type="ChEBI" id="CHEBI:57692"/>
    </cofactor>
</comment>
<dbReference type="EMBL" id="FMZZ01000001">
    <property type="protein sequence ID" value="SDC20817.1"/>
    <property type="molecule type" value="Genomic_DNA"/>
</dbReference>
<name>A0A1G6JQ45_9PSEU</name>